<dbReference type="AlphaFoldDB" id="A0A7Y2PMX8"/>
<dbReference type="InterPro" id="IPR036388">
    <property type="entry name" value="WH-like_DNA-bd_sf"/>
</dbReference>
<sequence>MIIITLNDRSKQILMKLINSNEPIKISELAKLFNVSSRTIRYDLDAIDEFLKYNNLPQLIRKPNVGVKFSELLEHRNKALSFLDTLSPYYYNLSQKERVNVILSELIQQRDYITINTLAEKLMVSRSTVISDLKKVKEWLEERGLYLKALPKYGVKVVGDEKQLRRAAIELLTEAIDIDKALDIVKAPVYGRSLGGSGQIAKLFEDIDIPYIEQCVQIAERELETIFSDAAFSGLVIHIAIAIKRIQLGKDIVMPKEELKALEMTKEFAVASNIAKMLEDRFNVSIPVDEIGYITIHLLGSNVAKPKTYLNENWIEYQLLTEKIIRNVSERIKENLLEDQQLFEGLLDHLRPTIYRLKHDLKLKNPILDEIKTNYRELFEIVRESLKPIEEYTGRNLNEEEIGYFVIHFGAAIERKKTAISIKPNVLVVCSTGIGTAKLLSSRLQSVFDVHIIDTIAFHQIKEVLKDKKIDLIVSTIPLKCDEVKVVEVNPLLTDRDIEKLSKFLAKPQDKRLDVVDELMEIINRHCVIKDREKLLEDLLIFFNIASYENRRGVVHPVLKDLLTKDTIKLNVEAKDWEEAVRIGGELLVKNGFAEPQYVEAMINTVKEMGPYIVIAPGIAMPHARPEAGARKIGMSLITLKNPVNFGNKENDPVKIVVSLCAIDHSSHLKALSELVELLGDEEFVEAVLNANDVDRVLKLLGKEKV</sequence>
<evidence type="ECO:0000313" key="9">
    <source>
        <dbReference type="Proteomes" id="UP000529861"/>
    </source>
</evidence>
<dbReference type="Pfam" id="PF00874">
    <property type="entry name" value="PRD"/>
    <property type="match status" value="2"/>
</dbReference>
<comment type="caution">
    <text evidence="8">The sequence shown here is derived from an EMBL/GenBank/DDBJ whole genome shotgun (WGS) entry which is preliminary data.</text>
</comment>
<dbReference type="Gene3D" id="1.10.1790.10">
    <property type="entry name" value="PRD domain"/>
    <property type="match status" value="2"/>
</dbReference>
<accession>A0A7Y2PMX8</accession>
<dbReference type="PROSITE" id="PS51094">
    <property type="entry name" value="PTS_EIIA_TYPE_2"/>
    <property type="match status" value="1"/>
</dbReference>
<gene>
    <name evidence="8" type="ORF">HKI81_10215</name>
</gene>
<evidence type="ECO:0000256" key="1">
    <source>
        <dbReference type="ARBA" id="ARBA00022679"/>
    </source>
</evidence>
<dbReference type="GO" id="GO:0009401">
    <property type="term" value="P:phosphoenolpyruvate-dependent sugar phosphotransferase system"/>
    <property type="evidence" value="ECO:0007669"/>
    <property type="project" value="InterPro"/>
</dbReference>
<dbReference type="InterPro" id="IPR013196">
    <property type="entry name" value="HTH_11"/>
</dbReference>
<feature type="domain" description="PRD" evidence="7">
    <location>
        <begin position="312"/>
        <end position="419"/>
    </location>
</feature>
<keyword evidence="2" id="KW-0677">Repeat</keyword>
<dbReference type="PANTHER" id="PTHR30185">
    <property type="entry name" value="CRYPTIC BETA-GLUCOSIDE BGL OPERON ANTITERMINATOR"/>
    <property type="match status" value="1"/>
</dbReference>
<dbReference type="SUPFAM" id="SSF63520">
    <property type="entry name" value="PTS-regulatory domain, PRD"/>
    <property type="match status" value="2"/>
</dbReference>
<dbReference type="PROSITE" id="PS00372">
    <property type="entry name" value="PTS_EIIA_TYPE_2_HIS"/>
    <property type="match status" value="1"/>
</dbReference>
<reference evidence="8 9" key="1">
    <citation type="submission" date="2020-04" db="EMBL/GenBank/DDBJ databases">
        <title>Draft genome sequence of Caldanaerobacter sunterraneus. strain 1523vc isolated from Griffin hot spring, Kamchatka, Russia.</title>
        <authorList>
            <person name="Toshchakov S.V."/>
            <person name="Podosokorskaya O.A."/>
            <person name="Kublanov I.V."/>
            <person name="Korzhenkov A."/>
            <person name="Patrushev M.V."/>
        </authorList>
    </citation>
    <scope>NUCLEOTIDE SEQUENCE [LARGE SCALE GENOMIC DNA]</scope>
    <source>
        <strain evidence="8 9">1523vc</strain>
    </source>
</reference>
<dbReference type="EMBL" id="JABEQB010000032">
    <property type="protein sequence ID" value="NNG67583.1"/>
    <property type="molecule type" value="Genomic_DNA"/>
</dbReference>
<dbReference type="GO" id="GO:0006355">
    <property type="term" value="P:regulation of DNA-templated transcription"/>
    <property type="evidence" value="ECO:0007669"/>
    <property type="project" value="InterPro"/>
</dbReference>
<dbReference type="InterPro" id="IPR002178">
    <property type="entry name" value="PTS_EIIA_type-2_dom"/>
</dbReference>
<dbReference type="Pfam" id="PF02302">
    <property type="entry name" value="PTS_IIB"/>
    <property type="match status" value="1"/>
</dbReference>
<keyword evidence="3" id="KW-0805">Transcription regulation</keyword>
<dbReference type="CDD" id="cd05568">
    <property type="entry name" value="PTS_IIB_bgl_like"/>
    <property type="match status" value="1"/>
</dbReference>
<dbReference type="GO" id="GO:0008982">
    <property type="term" value="F:protein-N(PI)-phosphohistidine-sugar phosphotransferase activity"/>
    <property type="evidence" value="ECO:0007669"/>
    <property type="project" value="InterPro"/>
</dbReference>
<dbReference type="SUPFAM" id="SSF46785">
    <property type="entry name" value="Winged helix' DNA-binding domain"/>
    <property type="match status" value="2"/>
</dbReference>
<dbReference type="CDD" id="cd00211">
    <property type="entry name" value="PTS_IIA_fru"/>
    <property type="match status" value="1"/>
</dbReference>
<dbReference type="InterPro" id="IPR016152">
    <property type="entry name" value="PTrfase/Anion_transptr"/>
</dbReference>
<keyword evidence="1" id="KW-0808">Transferase</keyword>
<name>A0A7Y2PMX8_9THEO</name>
<dbReference type="InterPro" id="IPR036390">
    <property type="entry name" value="WH_DNA-bd_sf"/>
</dbReference>
<dbReference type="PROSITE" id="PS51099">
    <property type="entry name" value="PTS_EIIB_TYPE_2"/>
    <property type="match status" value="1"/>
</dbReference>
<dbReference type="Proteomes" id="UP000529861">
    <property type="component" value="Unassembled WGS sequence"/>
</dbReference>
<dbReference type="SUPFAM" id="SSF55804">
    <property type="entry name" value="Phoshotransferase/anion transport protein"/>
    <property type="match status" value="1"/>
</dbReference>
<dbReference type="PANTHER" id="PTHR30185:SF18">
    <property type="entry name" value="TRANSCRIPTIONAL REGULATOR MTLR"/>
    <property type="match status" value="1"/>
</dbReference>
<dbReference type="Pfam" id="PF08279">
    <property type="entry name" value="HTH_11"/>
    <property type="match status" value="2"/>
</dbReference>
<dbReference type="InterPro" id="IPR050661">
    <property type="entry name" value="BglG_antiterminators"/>
</dbReference>
<evidence type="ECO:0000256" key="2">
    <source>
        <dbReference type="ARBA" id="ARBA00022737"/>
    </source>
</evidence>
<keyword evidence="4" id="KW-0804">Transcription</keyword>
<dbReference type="RefSeq" id="WP_170271373.1">
    <property type="nucleotide sequence ID" value="NZ_JABEQB010000032.1"/>
</dbReference>
<dbReference type="Gene3D" id="3.40.930.10">
    <property type="entry name" value="Mannitol-specific EII, Chain A"/>
    <property type="match status" value="1"/>
</dbReference>
<proteinExistence type="predicted"/>
<dbReference type="Gene3D" id="1.10.10.10">
    <property type="entry name" value="Winged helix-like DNA-binding domain superfamily/Winged helix DNA-binding domain"/>
    <property type="match status" value="2"/>
</dbReference>
<dbReference type="PROSITE" id="PS51372">
    <property type="entry name" value="PRD_2"/>
    <property type="match status" value="2"/>
</dbReference>
<evidence type="ECO:0000313" key="8">
    <source>
        <dbReference type="EMBL" id="NNG67583.1"/>
    </source>
</evidence>
<dbReference type="Gene3D" id="3.40.50.2300">
    <property type="match status" value="1"/>
</dbReference>
<evidence type="ECO:0000256" key="4">
    <source>
        <dbReference type="ARBA" id="ARBA00023163"/>
    </source>
</evidence>
<dbReference type="InterPro" id="IPR003501">
    <property type="entry name" value="PTS_EIIB_2/3"/>
</dbReference>
<evidence type="ECO:0000256" key="3">
    <source>
        <dbReference type="ARBA" id="ARBA00023015"/>
    </source>
</evidence>
<evidence type="ECO:0000259" key="6">
    <source>
        <dbReference type="PROSITE" id="PS51099"/>
    </source>
</evidence>
<organism evidence="8 9">
    <name type="scientific">Caldanaerobacter subterraneus</name>
    <dbReference type="NCBI Taxonomy" id="911092"/>
    <lineage>
        <taxon>Bacteria</taxon>
        <taxon>Bacillati</taxon>
        <taxon>Bacillota</taxon>
        <taxon>Clostridia</taxon>
        <taxon>Thermoanaerobacterales</taxon>
        <taxon>Thermoanaerobacteraceae</taxon>
        <taxon>Caldanaerobacter</taxon>
    </lineage>
</organism>
<dbReference type="InterPro" id="IPR036095">
    <property type="entry name" value="PTS_EIIB-like_sf"/>
</dbReference>
<dbReference type="InterPro" id="IPR036634">
    <property type="entry name" value="PRD_sf"/>
</dbReference>
<evidence type="ECO:0000259" key="7">
    <source>
        <dbReference type="PROSITE" id="PS51372"/>
    </source>
</evidence>
<feature type="domain" description="PRD" evidence="7">
    <location>
        <begin position="203"/>
        <end position="308"/>
    </location>
</feature>
<dbReference type="InterPro" id="IPR011608">
    <property type="entry name" value="PRD"/>
</dbReference>
<dbReference type="SUPFAM" id="SSF52794">
    <property type="entry name" value="PTS system IIB component-like"/>
    <property type="match status" value="1"/>
</dbReference>
<dbReference type="InterPro" id="IPR013011">
    <property type="entry name" value="PTS_EIIB_2"/>
</dbReference>
<protein>
    <submittedName>
        <fullName evidence="8">BglG family transcription antiterminator</fullName>
    </submittedName>
</protein>
<feature type="domain" description="PTS EIIB type-2" evidence="6">
    <location>
        <begin position="424"/>
        <end position="513"/>
    </location>
</feature>
<feature type="domain" description="PTS EIIA type-2" evidence="5">
    <location>
        <begin position="561"/>
        <end position="704"/>
    </location>
</feature>
<dbReference type="Pfam" id="PF00359">
    <property type="entry name" value="PTS_EIIA_2"/>
    <property type="match status" value="1"/>
</dbReference>
<evidence type="ECO:0000259" key="5">
    <source>
        <dbReference type="PROSITE" id="PS51094"/>
    </source>
</evidence>